<dbReference type="GO" id="GO:0003746">
    <property type="term" value="F:translation elongation factor activity"/>
    <property type="evidence" value="ECO:0007669"/>
    <property type="project" value="UniProtKB-KW"/>
</dbReference>
<dbReference type="SUPFAM" id="SSF54534">
    <property type="entry name" value="FKBP-like"/>
    <property type="match status" value="1"/>
</dbReference>
<sequence length="158" mass="17760">MPRELVLTRKGLEELKAKIEHLQTQRRREVAQRIKEAREFGDISENSEYDDAKNEQAMLEKQIAELEEKLRNARVIDEDEVSTDVVGVGCTVHVKDQKTGKSQKLRIVGSAEADPSQNKISNESPVGKALIGHKRGDVVRVQVPRGPARELKITKIEA</sequence>
<proteinExistence type="inferred from homology"/>
<dbReference type="Pfam" id="PF01272">
    <property type="entry name" value="GreA_GreB"/>
    <property type="match status" value="1"/>
</dbReference>
<dbReference type="Proteomes" id="UP000222056">
    <property type="component" value="Unassembled WGS sequence"/>
</dbReference>
<dbReference type="HAMAP" id="MF_00105">
    <property type="entry name" value="GreA_GreB"/>
    <property type="match status" value="1"/>
</dbReference>
<dbReference type="NCBIfam" id="NF001263">
    <property type="entry name" value="PRK00226.1-4"/>
    <property type="match status" value="1"/>
</dbReference>
<dbReference type="STRING" id="29539.SAMN02745716_1079"/>
<dbReference type="InterPro" id="IPR001437">
    <property type="entry name" value="Tscrpt_elong_fac_GreA/B_C"/>
</dbReference>
<dbReference type="FunFam" id="3.10.50.30:FF:000001">
    <property type="entry name" value="Transcription elongation factor GreA"/>
    <property type="match status" value="1"/>
</dbReference>
<evidence type="ECO:0000256" key="6">
    <source>
        <dbReference type="ARBA" id="ARBA00024916"/>
    </source>
</evidence>
<dbReference type="PANTHER" id="PTHR30437:SF4">
    <property type="entry name" value="TRANSCRIPTION ELONGATION FACTOR GREA"/>
    <property type="match status" value="1"/>
</dbReference>
<reference evidence="13" key="1">
    <citation type="submission" date="2016-10" db="EMBL/GenBank/DDBJ databases">
        <authorList>
            <person name="Varghese N."/>
            <person name="Submissions S."/>
        </authorList>
    </citation>
    <scope>NUCLEOTIDE SEQUENCE [LARGE SCALE GENOMIC DNA]</scope>
    <source>
        <strain evidence="13">ATCC 35263</strain>
    </source>
</reference>
<keyword evidence="5 8" id="KW-0804">Transcription</keyword>
<dbReference type="InterPro" id="IPR018151">
    <property type="entry name" value="TF_GreA/GreB_CS"/>
</dbReference>
<feature type="domain" description="Transcription elongation factor GreA/GreB N-terminal" evidence="11">
    <location>
        <begin position="6"/>
        <end position="75"/>
    </location>
</feature>
<evidence type="ECO:0000259" key="10">
    <source>
        <dbReference type="Pfam" id="PF01272"/>
    </source>
</evidence>
<dbReference type="InterPro" id="IPR006359">
    <property type="entry name" value="Tscrpt_elong_fac_GreA"/>
</dbReference>
<dbReference type="PROSITE" id="PS00829">
    <property type="entry name" value="GREAB_1"/>
    <property type="match status" value="1"/>
</dbReference>
<dbReference type="PIRSF" id="PIRSF006092">
    <property type="entry name" value="GreA_GreB"/>
    <property type="match status" value="1"/>
</dbReference>
<dbReference type="GO" id="GO:0003677">
    <property type="term" value="F:DNA binding"/>
    <property type="evidence" value="ECO:0007669"/>
    <property type="project" value="UniProtKB-UniRule"/>
</dbReference>
<dbReference type="Gene3D" id="1.10.287.180">
    <property type="entry name" value="Transcription elongation factor, GreA/GreB, N-terminal domain"/>
    <property type="match status" value="1"/>
</dbReference>
<dbReference type="EMBL" id="FNWJ01000001">
    <property type="protein sequence ID" value="SEH12404.1"/>
    <property type="molecule type" value="Genomic_DNA"/>
</dbReference>
<dbReference type="InterPro" id="IPR028624">
    <property type="entry name" value="Tscrpt_elong_fac_GreA/B"/>
</dbReference>
<dbReference type="Gene3D" id="3.10.50.30">
    <property type="entry name" value="Transcription elongation factor, GreA/GreB, C-terminal domain"/>
    <property type="match status" value="1"/>
</dbReference>
<dbReference type="GO" id="GO:0006354">
    <property type="term" value="P:DNA-templated transcription elongation"/>
    <property type="evidence" value="ECO:0007669"/>
    <property type="project" value="TreeGrafter"/>
</dbReference>
<dbReference type="RefSeq" id="WP_093116889.1">
    <property type="nucleotide sequence ID" value="NZ_FNWJ01000001.1"/>
</dbReference>
<comment type="similarity">
    <text evidence="1 8 9">Belongs to the GreA/GreB family.</text>
</comment>
<evidence type="ECO:0000256" key="4">
    <source>
        <dbReference type="ARBA" id="ARBA00023125"/>
    </source>
</evidence>
<dbReference type="NCBIfam" id="TIGR01462">
    <property type="entry name" value="greA"/>
    <property type="match status" value="1"/>
</dbReference>
<keyword evidence="12" id="KW-0648">Protein biosynthesis</keyword>
<name>A0A1H6FRK9_THEAL</name>
<dbReference type="PANTHER" id="PTHR30437">
    <property type="entry name" value="TRANSCRIPTION ELONGATION FACTOR GREA"/>
    <property type="match status" value="1"/>
</dbReference>
<feature type="domain" description="Transcription elongation factor GreA/GreB C-terminal" evidence="10">
    <location>
        <begin position="82"/>
        <end position="157"/>
    </location>
</feature>
<evidence type="ECO:0000256" key="7">
    <source>
        <dbReference type="ARBA" id="ARBA00030776"/>
    </source>
</evidence>
<feature type="coiled-coil region" evidence="8">
    <location>
        <begin position="5"/>
        <end position="76"/>
    </location>
</feature>
<keyword evidence="4 8" id="KW-0238">DNA-binding</keyword>
<comment type="function">
    <text evidence="6 8 9">Necessary for efficient RNA polymerase transcription elongation past template-encoded arresting sites. The arresting sites in DNA have the property of trapping a certain fraction of elongating RNA polymerases that pass through, resulting in locked ternary complexes. Cleavage of the nascent transcript by cleavage factors such as GreA or GreB allows the resumption of elongation from the new 3'terminus. GreA releases sequences of 2 to 3 nucleotides.</text>
</comment>
<dbReference type="AlphaFoldDB" id="A0A1H6FRK9"/>
<organism evidence="12 13">
    <name type="scientific">Thermoleophilum album</name>
    <dbReference type="NCBI Taxonomy" id="29539"/>
    <lineage>
        <taxon>Bacteria</taxon>
        <taxon>Bacillati</taxon>
        <taxon>Actinomycetota</taxon>
        <taxon>Thermoleophilia</taxon>
        <taxon>Thermoleophilales</taxon>
        <taxon>Thermoleophilaceae</taxon>
        <taxon>Thermoleophilum</taxon>
    </lineage>
</organism>
<evidence type="ECO:0000256" key="3">
    <source>
        <dbReference type="ARBA" id="ARBA00023015"/>
    </source>
</evidence>
<dbReference type="InterPro" id="IPR023459">
    <property type="entry name" value="Tscrpt_elong_fac_GreA/B_fam"/>
</dbReference>
<evidence type="ECO:0000259" key="11">
    <source>
        <dbReference type="Pfam" id="PF03449"/>
    </source>
</evidence>
<dbReference type="Pfam" id="PF03449">
    <property type="entry name" value="GreA_GreB_N"/>
    <property type="match status" value="1"/>
</dbReference>
<accession>A0A1H6FRK9</accession>
<gene>
    <name evidence="8" type="primary">greA</name>
    <name evidence="12" type="ORF">SAMN02745716_1079</name>
</gene>
<evidence type="ECO:0000256" key="2">
    <source>
        <dbReference type="ARBA" id="ARBA00013729"/>
    </source>
</evidence>
<keyword evidence="12" id="KW-0251">Elongation factor</keyword>
<evidence type="ECO:0000256" key="5">
    <source>
        <dbReference type="ARBA" id="ARBA00023163"/>
    </source>
</evidence>
<keyword evidence="8" id="KW-0175">Coiled coil</keyword>
<dbReference type="SUPFAM" id="SSF46557">
    <property type="entry name" value="GreA transcript cleavage protein, N-terminal domain"/>
    <property type="match status" value="1"/>
</dbReference>
<dbReference type="GO" id="GO:0070063">
    <property type="term" value="F:RNA polymerase binding"/>
    <property type="evidence" value="ECO:0007669"/>
    <property type="project" value="InterPro"/>
</dbReference>
<dbReference type="InterPro" id="IPR036953">
    <property type="entry name" value="GreA/GreB_C_sf"/>
</dbReference>
<keyword evidence="13" id="KW-1185">Reference proteome</keyword>
<dbReference type="OrthoDB" id="9797227at2"/>
<dbReference type="InterPro" id="IPR036805">
    <property type="entry name" value="Tscrpt_elong_fac_GreA/B_N_sf"/>
</dbReference>
<dbReference type="PROSITE" id="PS00830">
    <property type="entry name" value="GREAB_2"/>
    <property type="match status" value="1"/>
</dbReference>
<dbReference type="FunFam" id="1.10.287.180:FF:000001">
    <property type="entry name" value="Transcription elongation factor GreA"/>
    <property type="match status" value="1"/>
</dbReference>
<dbReference type="GO" id="GO:0032784">
    <property type="term" value="P:regulation of DNA-templated transcription elongation"/>
    <property type="evidence" value="ECO:0007669"/>
    <property type="project" value="UniProtKB-UniRule"/>
</dbReference>
<evidence type="ECO:0000256" key="9">
    <source>
        <dbReference type="RuleBase" id="RU000556"/>
    </source>
</evidence>
<protein>
    <recommendedName>
        <fullName evidence="2 8">Transcription elongation factor GreA</fullName>
    </recommendedName>
    <alternativeName>
        <fullName evidence="7 8">Transcript cleavage factor GreA</fullName>
    </alternativeName>
</protein>
<evidence type="ECO:0000256" key="1">
    <source>
        <dbReference type="ARBA" id="ARBA00008213"/>
    </source>
</evidence>
<dbReference type="InterPro" id="IPR022691">
    <property type="entry name" value="Tscrpt_elong_fac_GreA/B_N"/>
</dbReference>
<evidence type="ECO:0000256" key="8">
    <source>
        <dbReference type="HAMAP-Rule" id="MF_00105"/>
    </source>
</evidence>
<evidence type="ECO:0000313" key="13">
    <source>
        <dbReference type="Proteomes" id="UP000222056"/>
    </source>
</evidence>
<evidence type="ECO:0000313" key="12">
    <source>
        <dbReference type="EMBL" id="SEH12404.1"/>
    </source>
</evidence>
<keyword evidence="3 8" id="KW-0805">Transcription regulation</keyword>